<dbReference type="EMBL" id="UZAN01059043">
    <property type="protein sequence ID" value="VDP92225.1"/>
    <property type="molecule type" value="Genomic_DNA"/>
</dbReference>
<reference evidence="2 3" key="2">
    <citation type="submission" date="2018-11" db="EMBL/GenBank/DDBJ databases">
        <authorList>
            <consortium name="Pathogen Informatics"/>
        </authorList>
    </citation>
    <scope>NUCLEOTIDE SEQUENCE [LARGE SCALE GENOMIC DNA]</scope>
    <source>
        <strain evidence="2 3">Egypt</strain>
    </source>
</reference>
<dbReference type="Gene3D" id="3.40.525.10">
    <property type="entry name" value="CRAL-TRIO lipid binding domain"/>
    <property type="match status" value="1"/>
</dbReference>
<organism evidence="4">
    <name type="scientific">Echinostoma caproni</name>
    <dbReference type="NCBI Taxonomy" id="27848"/>
    <lineage>
        <taxon>Eukaryota</taxon>
        <taxon>Metazoa</taxon>
        <taxon>Spiralia</taxon>
        <taxon>Lophotrochozoa</taxon>
        <taxon>Platyhelminthes</taxon>
        <taxon>Trematoda</taxon>
        <taxon>Digenea</taxon>
        <taxon>Plagiorchiida</taxon>
        <taxon>Echinostomata</taxon>
        <taxon>Echinostomatoidea</taxon>
        <taxon>Echinostomatidae</taxon>
        <taxon>Echinostoma</taxon>
    </lineage>
</organism>
<dbReference type="GO" id="GO:1902936">
    <property type="term" value="F:phosphatidylinositol bisphosphate binding"/>
    <property type="evidence" value="ECO:0007669"/>
    <property type="project" value="TreeGrafter"/>
</dbReference>
<gene>
    <name evidence="2" type="ORF">ECPE_LOCUS14953</name>
</gene>
<dbReference type="PANTHER" id="PTHR10174:SF208">
    <property type="entry name" value="CRAL-TRIO DOMAIN-CONTAINING PROTEIN DDB_G0278031"/>
    <property type="match status" value="1"/>
</dbReference>
<dbReference type="SUPFAM" id="SSF52087">
    <property type="entry name" value="CRAL/TRIO domain"/>
    <property type="match status" value="1"/>
</dbReference>
<dbReference type="Proteomes" id="UP000272942">
    <property type="component" value="Unassembled WGS sequence"/>
</dbReference>
<evidence type="ECO:0000259" key="1">
    <source>
        <dbReference type="PROSITE" id="PS50191"/>
    </source>
</evidence>
<sequence length="192" mass="21984">MTPDTLFRFAALQMDRLCEDPRIQIAGMHLLFDMAGLSSTKVAKLNPAKSGKEMSKLFQEGYPIRVKSFIYYNEPTIVDFFMKLMSTWLKPKMKERIIRVKDNIGKACKKIHGLRGALPAEYGGDNASIDQIIAQFSPEFKKYISGRHLWDDMSVDESKRPEWAKHYLMEYADCPEQAMGTSGTYVQLPTKD</sequence>
<protein>
    <submittedName>
        <fullName evidence="4">CRAL-TRIO domain-containing protein</fullName>
    </submittedName>
</protein>
<feature type="domain" description="CRAL-TRIO" evidence="1">
    <location>
        <begin position="1"/>
        <end position="130"/>
    </location>
</feature>
<proteinExistence type="predicted"/>
<dbReference type="OrthoDB" id="7837562at2759"/>
<name>A0A183B6W8_9TREM</name>
<reference evidence="4" key="1">
    <citation type="submission" date="2016-06" db="UniProtKB">
        <authorList>
            <consortium name="WormBaseParasite"/>
        </authorList>
    </citation>
    <scope>IDENTIFICATION</scope>
</reference>
<evidence type="ECO:0000313" key="4">
    <source>
        <dbReference type="WBParaSite" id="ECPE_0001499301-mRNA-1"/>
    </source>
</evidence>
<dbReference type="PANTHER" id="PTHR10174">
    <property type="entry name" value="ALPHA-TOCOPHEROL TRANSFER PROTEIN-RELATED"/>
    <property type="match status" value="1"/>
</dbReference>
<keyword evidence="3" id="KW-1185">Reference proteome</keyword>
<dbReference type="InterPro" id="IPR036865">
    <property type="entry name" value="CRAL-TRIO_dom_sf"/>
</dbReference>
<dbReference type="GO" id="GO:0016020">
    <property type="term" value="C:membrane"/>
    <property type="evidence" value="ECO:0007669"/>
    <property type="project" value="TreeGrafter"/>
</dbReference>
<dbReference type="AlphaFoldDB" id="A0A183B6W8"/>
<evidence type="ECO:0000313" key="2">
    <source>
        <dbReference type="EMBL" id="VDP92225.1"/>
    </source>
</evidence>
<dbReference type="WBParaSite" id="ECPE_0001499301-mRNA-1">
    <property type="protein sequence ID" value="ECPE_0001499301-mRNA-1"/>
    <property type="gene ID" value="ECPE_0001499301"/>
</dbReference>
<evidence type="ECO:0000313" key="3">
    <source>
        <dbReference type="Proteomes" id="UP000272942"/>
    </source>
</evidence>
<dbReference type="InterPro" id="IPR001251">
    <property type="entry name" value="CRAL-TRIO_dom"/>
</dbReference>
<dbReference type="CDD" id="cd00170">
    <property type="entry name" value="SEC14"/>
    <property type="match status" value="1"/>
</dbReference>
<dbReference type="Pfam" id="PF00650">
    <property type="entry name" value="CRAL_TRIO"/>
    <property type="match status" value="1"/>
</dbReference>
<dbReference type="PROSITE" id="PS50191">
    <property type="entry name" value="CRAL_TRIO"/>
    <property type="match status" value="1"/>
</dbReference>
<accession>A0A183B6W8</accession>